<keyword evidence="3 6" id="KW-0378">Hydrolase</keyword>
<dbReference type="InterPro" id="IPR005084">
    <property type="entry name" value="CBM6"/>
</dbReference>
<dbReference type="PRINTS" id="PR00740">
    <property type="entry name" value="GLHYDRLASE27"/>
</dbReference>
<accession>A0A934HWH4</accession>
<dbReference type="CDD" id="cd14792">
    <property type="entry name" value="GH27"/>
    <property type="match status" value="1"/>
</dbReference>
<dbReference type="InterPro" id="IPR018905">
    <property type="entry name" value="A-galactase_NEW3"/>
</dbReference>
<dbReference type="EC" id="3.2.1.22" evidence="6"/>
<dbReference type="InterPro" id="IPR013780">
    <property type="entry name" value="Glyco_hydro_b"/>
</dbReference>
<dbReference type="Gene3D" id="3.20.20.70">
    <property type="entry name" value="Aldolase class I"/>
    <property type="match status" value="2"/>
</dbReference>
<dbReference type="PROSITE" id="PS51175">
    <property type="entry name" value="CBM6"/>
    <property type="match status" value="1"/>
</dbReference>
<dbReference type="SUPFAM" id="SSF51445">
    <property type="entry name" value="(Trans)glycosidases"/>
    <property type="match status" value="1"/>
</dbReference>
<dbReference type="Proteomes" id="UP000622687">
    <property type="component" value="Unassembled WGS sequence"/>
</dbReference>
<evidence type="ECO:0000256" key="6">
    <source>
        <dbReference type="RuleBase" id="RU361168"/>
    </source>
</evidence>
<keyword evidence="5 6" id="KW-0326">Glycosidase</keyword>
<dbReference type="RefSeq" id="WP_211143945.1">
    <property type="nucleotide sequence ID" value="NZ_JAEEGB010000026.1"/>
</dbReference>
<evidence type="ECO:0000256" key="1">
    <source>
        <dbReference type="ARBA" id="ARBA00009743"/>
    </source>
</evidence>
<evidence type="ECO:0000256" key="4">
    <source>
        <dbReference type="ARBA" id="ARBA00023157"/>
    </source>
</evidence>
<dbReference type="SMART" id="SM00776">
    <property type="entry name" value="NPCBM"/>
    <property type="match status" value="1"/>
</dbReference>
<dbReference type="CDD" id="cd04081">
    <property type="entry name" value="CBM35_galactosidase-like"/>
    <property type="match status" value="1"/>
</dbReference>
<dbReference type="AlphaFoldDB" id="A0A934HWH4"/>
<dbReference type="GO" id="GO:0030246">
    <property type="term" value="F:carbohydrate binding"/>
    <property type="evidence" value="ECO:0007669"/>
    <property type="project" value="InterPro"/>
</dbReference>
<comment type="similarity">
    <text evidence="1 6">Belongs to the glycosyl hydrolase 27 family.</text>
</comment>
<organism evidence="8 9">
    <name type="scientific">Clostridium aciditolerans</name>
    <dbReference type="NCBI Taxonomy" id="339861"/>
    <lineage>
        <taxon>Bacteria</taxon>
        <taxon>Bacillati</taxon>
        <taxon>Bacillota</taxon>
        <taxon>Clostridia</taxon>
        <taxon>Eubacteriales</taxon>
        <taxon>Clostridiaceae</taxon>
        <taxon>Clostridium</taxon>
    </lineage>
</organism>
<dbReference type="Gene3D" id="2.60.40.1180">
    <property type="entry name" value="Golgi alpha-mannosidase II"/>
    <property type="match status" value="1"/>
</dbReference>
<dbReference type="SUPFAM" id="SSF49785">
    <property type="entry name" value="Galactose-binding domain-like"/>
    <property type="match status" value="2"/>
</dbReference>
<feature type="domain" description="CBM6" evidence="7">
    <location>
        <begin position="188"/>
        <end position="313"/>
    </location>
</feature>
<dbReference type="PANTHER" id="PTHR11452">
    <property type="entry name" value="ALPHA-GALACTOSIDASE/ALPHA-N-ACETYLGALACTOSAMINIDASE"/>
    <property type="match status" value="1"/>
</dbReference>
<dbReference type="InterPro" id="IPR041233">
    <property type="entry name" value="Melibiase_C"/>
</dbReference>
<keyword evidence="4 6" id="KW-1015">Disulfide bond</keyword>
<dbReference type="Gene3D" id="2.60.120.1060">
    <property type="entry name" value="NPCBM/NEW2 domain"/>
    <property type="match status" value="1"/>
</dbReference>
<dbReference type="PROSITE" id="PS00512">
    <property type="entry name" value="ALPHA_GALACTOSIDASE"/>
    <property type="match status" value="1"/>
</dbReference>
<dbReference type="Pfam" id="PF17801">
    <property type="entry name" value="Melibiase_C"/>
    <property type="match status" value="1"/>
</dbReference>
<protein>
    <recommendedName>
        <fullName evidence="6">Alpha-galactosidase</fullName>
        <ecNumber evidence="6">3.2.1.22</ecNumber>
    </recommendedName>
    <alternativeName>
        <fullName evidence="6">Melibiase</fullName>
    </alternativeName>
</protein>
<comment type="catalytic activity">
    <reaction evidence="6">
        <text>Hydrolysis of terminal, non-reducing alpha-D-galactose residues in alpha-D-galactosides, including galactose oligosaccharides, galactomannans and galactolipids.</text>
        <dbReference type="EC" id="3.2.1.22"/>
    </reaction>
</comment>
<name>A0A934HWH4_9CLOT</name>
<dbReference type="InterPro" id="IPR017853">
    <property type="entry name" value="GH"/>
</dbReference>
<dbReference type="EMBL" id="JAEEGB010000026">
    <property type="protein sequence ID" value="MBI6874578.1"/>
    <property type="molecule type" value="Genomic_DNA"/>
</dbReference>
<dbReference type="InterPro" id="IPR008979">
    <property type="entry name" value="Galactose-bd-like_sf"/>
</dbReference>
<reference evidence="8" key="1">
    <citation type="submission" date="2020-12" db="EMBL/GenBank/DDBJ databases">
        <title>Clostridium thailandense sp. nov., a novel acetogenic bacterium isolated from peat land soil in Thailand.</title>
        <authorList>
            <person name="Chaikitkaew S."/>
            <person name="Birkeland N.K."/>
        </authorList>
    </citation>
    <scope>NUCLEOTIDE SEQUENCE</scope>
    <source>
        <strain evidence="8">DSM 17425</strain>
    </source>
</reference>
<dbReference type="FunFam" id="2.60.40.1180:FF:000008">
    <property type="entry name" value="Alpha-galactosidase"/>
    <property type="match status" value="1"/>
</dbReference>
<proteinExistence type="inferred from homology"/>
<evidence type="ECO:0000313" key="8">
    <source>
        <dbReference type="EMBL" id="MBI6874578.1"/>
    </source>
</evidence>
<comment type="caution">
    <text evidence="8">The sequence shown here is derived from an EMBL/GenBank/DDBJ whole genome shotgun (WGS) entry which is preliminary data.</text>
</comment>
<dbReference type="InterPro" id="IPR038637">
    <property type="entry name" value="NPCBM_sf"/>
</dbReference>
<evidence type="ECO:0000313" key="9">
    <source>
        <dbReference type="Proteomes" id="UP000622687"/>
    </source>
</evidence>
<dbReference type="Pfam" id="PF10633">
    <property type="entry name" value="NPCBM_assoc"/>
    <property type="match status" value="1"/>
</dbReference>
<dbReference type="InterPro" id="IPR000111">
    <property type="entry name" value="Glyco_hydro_27/36_CS"/>
</dbReference>
<gene>
    <name evidence="8" type="ORF">I6U51_18035</name>
</gene>
<dbReference type="GO" id="GO:0004557">
    <property type="term" value="F:alpha-galactosidase activity"/>
    <property type="evidence" value="ECO:0007669"/>
    <property type="project" value="UniProtKB-EC"/>
</dbReference>
<evidence type="ECO:0000256" key="5">
    <source>
        <dbReference type="ARBA" id="ARBA00023295"/>
    </source>
</evidence>
<dbReference type="InterPro" id="IPR013222">
    <property type="entry name" value="Glyco_hyd_98_carb-bd"/>
</dbReference>
<dbReference type="InterPro" id="IPR013785">
    <property type="entry name" value="Aldolase_TIM"/>
</dbReference>
<dbReference type="InterPro" id="IPR013783">
    <property type="entry name" value="Ig-like_fold"/>
</dbReference>
<dbReference type="Pfam" id="PF16499">
    <property type="entry name" value="Melibiase_2"/>
    <property type="match status" value="2"/>
</dbReference>
<keyword evidence="9" id="KW-1185">Reference proteome</keyword>
<dbReference type="InterPro" id="IPR002241">
    <property type="entry name" value="Glyco_hydro_27"/>
</dbReference>
<evidence type="ECO:0000256" key="3">
    <source>
        <dbReference type="ARBA" id="ARBA00022801"/>
    </source>
</evidence>
<sequence length="791" mass="86330">MRRFKVFLLVIVFTFAQFISTGVMSKTVIAASPLNDGLAPTPPMGWNSWNKFGGDIDQWKIMHMADAMVENGMKDAGYEYINIDDNWMAKTRDQNGDFVPDPTRFPDGIKAVADYVHSKGLKLGIYSSNGARTCMGLPGSQGYEDKDAKKFAEWGVDYLKYDFCFNARSSTYAPDIDKIVLSDGINRTTYEAESSNNTLTGNAILVGSKVGYIGNNSGELIFNKITVPAAGDYTLTVYYYNGDPSRNLFVSVNGGTGEKYSIPSSSGWGTVADYAIKVTLKQGENIIKFYNPEDGATISAQQYGVMRDALKATGRPIVFSICEWGANKPWLWGPSVGHLWRTTGDIVDSWDSMTSIMDQNSVLAQYAGPGHWNDPDMLEVGNGGMTDTEYRAHFSLWSMMAAPLIAGNDITNMSDSTKEILLNKEIIAIDQDRLGIQGSKIRDDGDYEVWVKPLANGDKALLFFNRSQASKTMSLDIKDLGLKKAPAYIVRDLWAHSESAAKNQISAVVPSHGVAMFRVRPGTPDMAQPATDFTITYDNDVVAGQKSKVTVKFTNNGRTAIEKVAINLQCPEGWDVNAASATTFNNLPPGRSITTAWDITVPGDANLSLYDIVAKGTFLYGDQQLQGQKQLKSQIKVLPVPPSMDSYLSDIHWLESTNGWGPVEKDMSNGGSASGDGKIITINGTTYEKGLGTHAESAISYYIGGKFSKFIADVGIDDEVGNNGSVAFQVWADDKKIYDSEVLYGSSPVKHVDVDINGAKILKLVVTNGGDNIDYDHADWAGAKIIYNTSK</sequence>
<dbReference type="Gene3D" id="2.60.40.10">
    <property type="entry name" value="Immunoglobulins"/>
    <property type="match status" value="1"/>
</dbReference>
<keyword evidence="2" id="KW-0732">Signal</keyword>
<evidence type="ECO:0000256" key="2">
    <source>
        <dbReference type="ARBA" id="ARBA00022729"/>
    </source>
</evidence>
<evidence type="ECO:0000259" key="7">
    <source>
        <dbReference type="PROSITE" id="PS51175"/>
    </source>
</evidence>
<dbReference type="GO" id="GO:0005975">
    <property type="term" value="P:carbohydrate metabolic process"/>
    <property type="evidence" value="ECO:0007669"/>
    <property type="project" value="InterPro"/>
</dbReference>
<dbReference type="SUPFAM" id="SSF51011">
    <property type="entry name" value="Glycosyl hydrolase domain"/>
    <property type="match status" value="1"/>
</dbReference>
<dbReference type="PANTHER" id="PTHR11452:SF75">
    <property type="entry name" value="ALPHA-GALACTOSIDASE MEL1"/>
    <property type="match status" value="1"/>
</dbReference>
<dbReference type="Pfam" id="PF08305">
    <property type="entry name" value="NPCBM"/>
    <property type="match status" value="1"/>
</dbReference>